<dbReference type="STRING" id="1658172.A0A1B7P4G7"/>
<sequence length="357" mass="40632">MFGQAIRFSSKQYYLITARGILSYPHDDSVEINPRVRGLQKVLQFHSLLYIRGRPIWLYPRTPAIPRHPWALCQWQQPGEWFYQHTGVRRVGITLHLSTILPCGILVIFQFIPSIRHRAILFHRINGYLIITLFLASNAGALLIARHAFGGGHEVQLGIGLLVLISTISVCMAYYNIRCLQIEQHRAWMLRTMFYMGSIVTIRPLQEIILRITSKLGTYYEVWSCEKIDYTWKFYKIPVSYLVAYPMCAPPPNGTQLPPGYDPVSIVKADNNGMGPAEIGANINISFGLALWISLFLHIVGVEIYLQLTPRESQRLRMVSYERQKEAGYTNPGNAGLVVQKFGDAEPWLPSVEAGRV</sequence>
<feature type="transmembrane region" description="Helical" evidence="1">
    <location>
        <begin position="93"/>
        <end position="113"/>
    </location>
</feature>
<name>A0A1B7P4G7_9EURO</name>
<evidence type="ECO:0000313" key="3">
    <source>
        <dbReference type="Proteomes" id="UP000091918"/>
    </source>
</evidence>
<evidence type="ECO:0000313" key="2">
    <source>
        <dbReference type="EMBL" id="OAX83747.1"/>
    </source>
</evidence>
<feature type="transmembrane region" description="Helical" evidence="1">
    <location>
        <begin position="285"/>
        <end position="308"/>
    </location>
</feature>
<keyword evidence="3" id="KW-1185">Reference proteome</keyword>
<keyword evidence="1" id="KW-0812">Transmembrane</keyword>
<dbReference type="Proteomes" id="UP000091918">
    <property type="component" value="Unassembled WGS sequence"/>
</dbReference>
<reference evidence="2 3" key="1">
    <citation type="submission" date="2015-07" db="EMBL/GenBank/DDBJ databases">
        <title>Emmonsia species relationships and genome sequence.</title>
        <authorList>
            <person name="Cuomo C.A."/>
            <person name="Schwartz I.S."/>
            <person name="Kenyon C."/>
            <person name="de Hoog G.S."/>
            <person name="Govender N.P."/>
            <person name="Botha A."/>
            <person name="Moreno L."/>
            <person name="de Vries M."/>
            <person name="Munoz J.F."/>
            <person name="Stielow J.B."/>
        </authorList>
    </citation>
    <scope>NUCLEOTIDE SEQUENCE [LARGE SCALE GENOMIC DNA]</scope>
    <source>
        <strain evidence="2 3">CBS 136260</strain>
    </source>
</reference>
<dbReference type="InterPro" id="IPR018750">
    <property type="entry name" value="DUF2306_membrane"/>
</dbReference>
<feature type="transmembrane region" description="Helical" evidence="1">
    <location>
        <begin position="125"/>
        <end position="145"/>
    </location>
</feature>
<comment type="caution">
    <text evidence="2">The sequence shown here is derived from an EMBL/GenBank/DDBJ whole genome shotgun (WGS) entry which is preliminary data.</text>
</comment>
<proteinExistence type="predicted"/>
<dbReference type="OrthoDB" id="193478at2759"/>
<evidence type="ECO:0000256" key="1">
    <source>
        <dbReference type="SAM" id="Phobius"/>
    </source>
</evidence>
<keyword evidence="1" id="KW-0472">Membrane</keyword>
<protein>
    <submittedName>
        <fullName evidence="2">Uncharacterized protein</fullName>
    </submittedName>
</protein>
<organism evidence="2 3">
    <name type="scientific">Emergomyces africanus</name>
    <dbReference type="NCBI Taxonomy" id="1955775"/>
    <lineage>
        <taxon>Eukaryota</taxon>
        <taxon>Fungi</taxon>
        <taxon>Dikarya</taxon>
        <taxon>Ascomycota</taxon>
        <taxon>Pezizomycotina</taxon>
        <taxon>Eurotiomycetes</taxon>
        <taxon>Eurotiomycetidae</taxon>
        <taxon>Onygenales</taxon>
        <taxon>Ajellomycetaceae</taxon>
        <taxon>Emergomyces</taxon>
    </lineage>
</organism>
<dbReference type="EMBL" id="LGUA01000140">
    <property type="protein sequence ID" value="OAX83747.1"/>
    <property type="molecule type" value="Genomic_DNA"/>
</dbReference>
<gene>
    <name evidence="2" type="ORF">ACJ72_01880</name>
</gene>
<dbReference type="AlphaFoldDB" id="A0A1B7P4G7"/>
<dbReference type="Pfam" id="PF10067">
    <property type="entry name" value="DUF2306"/>
    <property type="match status" value="1"/>
</dbReference>
<feature type="transmembrane region" description="Helical" evidence="1">
    <location>
        <begin position="157"/>
        <end position="176"/>
    </location>
</feature>
<accession>A0A1B7P4G7</accession>
<keyword evidence="1" id="KW-1133">Transmembrane helix</keyword>